<evidence type="ECO:0000313" key="5">
    <source>
        <dbReference type="EMBL" id="SFL75110.1"/>
    </source>
</evidence>
<dbReference type="PANTHER" id="PTHR43534:SF1">
    <property type="entry name" value="4FE-4S CLUSTER CONTAINING PARA FAMILY ATPASE PROTEIN"/>
    <property type="match status" value="1"/>
</dbReference>
<evidence type="ECO:0000256" key="2">
    <source>
        <dbReference type="ARBA" id="ARBA00023004"/>
    </source>
</evidence>
<dbReference type="SUPFAM" id="SSF52540">
    <property type="entry name" value="P-loop containing nucleoside triphosphate hydrolases"/>
    <property type="match status" value="1"/>
</dbReference>
<dbReference type="GO" id="GO:0046872">
    <property type="term" value="F:metal ion binding"/>
    <property type="evidence" value="ECO:0007669"/>
    <property type="project" value="UniProtKB-KW"/>
</dbReference>
<dbReference type="PROSITE" id="PS00198">
    <property type="entry name" value="4FE4S_FER_1"/>
    <property type="match status" value="1"/>
</dbReference>
<dbReference type="Gene3D" id="3.40.50.300">
    <property type="entry name" value="P-loop containing nucleotide triphosphate hydrolases"/>
    <property type="match status" value="1"/>
</dbReference>
<evidence type="ECO:0000256" key="3">
    <source>
        <dbReference type="ARBA" id="ARBA00023014"/>
    </source>
</evidence>
<sequence length="289" mass="31032">MKKVTVISGKGGTGKTTVTANLAQLAGNLMLADCDVDAPNLKLLLKAVTKDQDNFQGAQLAVKDESRCIECGLCYQVCRFEAVAADFSINRFKCEGCKLCVEKCPTGALQLVKQITGDIFQAETEFGPLVHASLRVGSDNSGKLVSEVRSQAAKLAAESQKELLLIDGSPGIGCPVIASLTGVDAALIVTEATQSGLADLKRLLQVITHFKLTALIVINKFDLNEELTAAIIDFCQQQGHQVIGKIPFDSTVVAALHDQQLLSDYQPESKAFLALEEIWQQLKAILELS</sequence>
<reference evidence="5 6" key="1">
    <citation type="submission" date="2016-10" db="EMBL/GenBank/DDBJ databases">
        <authorList>
            <person name="de Groot N.N."/>
        </authorList>
    </citation>
    <scope>NUCLEOTIDE SEQUENCE [LARGE SCALE GENOMIC DNA]</scope>
    <source>
        <strain evidence="5 6">ATCC 51327</strain>
    </source>
</reference>
<proteinExistence type="predicted"/>
<dbReference type="Proteomes" id="UP000199006">
    <property type="component" value="Unassembled WGS sequence"/>
</dbReference>
<evidence type="ECO:0000256" key="1">
    <source>
        <dbReference type="ARBA" id="ARBA00022723"/>
    </source>
</evidence>
<feature type="domain" description="4Fe-4S ferredoxin-type" evidence="4">
    <location>
        <begin position="85"/>
        <end position="114"/>
    </location>
</feature>
<dbReference type="Pfam" id="PF00037">
    <property type="entry name" value="Fer4"/>
    <property type="match status" value="2"/>
</dbReference>
<name>A0A1I4K8U6_9FIRM</name>
<keyword evidence="2" id="KW-0408">Iron</keyword>
<dbReference type="AlphaFoldDB" id="A0A1I4K8U6"/>
<dbReference type="Pfam" id="PF01656">
    <property type="entry name" value="CbiA"/>
    <property type="match status" value="1"/>
</dbReference>
<accession>A0A1I4K8U6</accession>
<keyword evidence="1" id="KW-0479">Metal-binding</keyword>
<dbReference type="RefSeq" id="WP_089862014.1">
    <property type="nucleotide sequence ID" value="NZ_FOTI01000029.1"/>
</dbReference>
<dbReference type="STRING" id="29563.SAMN02983006_01940"/>
<dbReference type="OrthoDB" id="9778602at2"/>
<dbReference type="PANTHER" id="PTHR43534">
    <property type="entry name" value="MIND SUPERFAMILY P-LOOP ATPASE CONTAINING AN INSERTED FERREDOXIN DOMAIN"/>
    <property type="match status" value="1"/>
</dbReference>
<evidence type="ECO:0000313" key="6">
    <source>
        <dbReference type="Proteomes" id="UP000199006"/>
    </source>
</evidence>
<dbReference type="InterPro" id="IPR017900">
    <property type="entry name" value="4Fe4S_Fe_S_CS"/>
</dbReference>
<dbReference type="PROSITE" id="PS51379">
    <property type="entry name" value="4FE4S_FER_2"/>
    <property type="match status" value="2"/>
</dbReference>
<keyword evidence="3" id="KW-0411">Iron-sulfur</keyword>
<dbReference type="GO" id="GO:0051536">
    <property type="term" value="F:iron-sulfur cluster binding"/>
    <property type="evidence" value="ECO:0007669"/>
    <property type="project" value="UniProtKB-KW"/>
</dbReference>
<dbReference type="EMBL" id="FOTI01000029">
    <property type="protein sequence ID" value="SFL75110.1"/>
    <property type="molecule type" value="Genomic_DNA"/>
</dbReference>
<dbReference type="InterPro" id="IPR002586">
    <property type="entry name" value="CobQ/CobB/MinD/ParA_Nub-bd_dom"/>
</dbReference>
<gene>
    <name evidence="5" type="ORF">SAMN02983006_01940</name>
</gene>
<dbReference type="CDD" id="cd03110">
    <property type="entry name" value="SIMIBI_bact_arch"/>
    <property type="match status" value="1"/>
</dbReference>
<evidence type="ECO:0000259" key="4">
    <source>
        <dbReference type="PROSITE" id="PS51379"/>
    </source>
</evidence>
<feature type="domain" description="4Fe-4S ferredoxin-type" evidence="4">
    <location>
        <begin position="58"/>
        <end position="83"/>
    </location>
</feature>
<keyword evidence="6" id="KW-1185">Reference proteome</keyword>
<organism evidence="5 6">
    <name type="scientific">Halanaerobium salsuginis</name>
    <dbReference type="NCBI Taxonomy" id="29563"/>
    <lineage>
        <taxon>Bacteria</taxon>
        <taxon>Bacillati</taxon>
        <taxon>Bacillota</taxon>
        <taxon>Clostridia</taxon>
        <taxon>Halanaerobiales</taxon>
        <taxon>Halanaerobiaceae</taxon>
        <taxon>Halanaerobium</taxon>
    </lineage>
</organism>
<dbReference type="Gene3D" id="3.30.70.20">
    <property type="match status" value="1"/>
</dbReference>
<dbReference type="InterPro" id="IPR027417">
    <property type="entry name" value="P-loop_NTPase"/>
</dbReference>
<protein>
    <submittedName>
        <fullName evidence="5">MinD superfamily P-loop ATPase, contains an inserted ferredoxin domain</fullName>
    </submittedName>
</protein>
<dbReference type="InterPro" id="IPR017896">
    <property type="entry name" value="4Fe4S_Fe-S-bd"/>
</dbReference>